<keyword evidence="3" id="KW-1185">Reference proteome</keyword>
<accession>A0A0M4FX45</accession>
<dbReference type="STRING" id="1441095.AM592_08220"/>
<sequence length="178" mass="20097">MDHEEKKAVSINREKDQRGKPNLILGRVVLTGFIGGAGLSLIGYLFSLFRFSEISPNMLLQPFILGDWKNKLMGTFISIIIIGVLGIGAALLYYLFFRRIKGMWAGLIYGVMLWAIVFFLFNPLFPELASINELKSETLISSFCLYLLFGLFVGYSISFDYNELNSEKLKRALGQSSE</sequence>
<dbReference type="AlphaFoldDB" id="A0A0M4FX45"/>
<evidence type="ECO:0008006" key="4">
    <source>
        <dbReference type="Google" id="ProtNLM"/>
    </source>
</evidence>
<gene>
    <name evidence="2" type="ORF">AM592_08220</name>
</gene>
<feature type="transmembrane region" description="Helical" evidence="1">
    <location>
        <begin position="28"/>
        <end position="52"/>
    </location>
</feature>
<dbReference type="RefSeq" id="WP_053603346.1">
    <property type="nucleotide sequence ID" value="NZ_CP012600.1"/>
</dbReference>
<protein>
    <recommendedName>
        <fullName evidence="4">Membrane protein YqhR</fullName>
    </recommendedName>
</protein>
<evidence type="ECO:0000256" key="1">
    <source>
        <dbReference type="SAM" id="Phobius"/>
    </source>
</evidence>
<dbReference type="PATRIC" id="fig|1441095.3.peg.1805"/>
<keyword evidence="1" id="KW-0812">Transmembrane</keyword>
<evidence type="ECO:0000313" key="3">
    <source>
        <dbReference type="Proteomes" id="UP000067625"/>
    </source>
</evidence>
<evidence type="ECO:0000313" key="2">
    <source>
        <dbReference type="EMBL" id="ALC81588.1"/>
    </source>
</evidence>
<feature type="transmembrane region" description="Helical" evidence="1">
    <location>
        <begin position="72"/>
        <end position="96"/>
    </location>
</feature>
<reference evidence="3" key="1">
    <citation type="submission" date="2015-08" db="EMBL/GenBank/DDBJ databases">
        <title>Genome sequencing project for genomic taxonomy and phylogenomics of Bacillus-like bacteria.</title>
        <authorList>
            <person name="Liu B."/>
            <person name="Wang J."/>
            <person name="Zhu Y."/>
            <person name="Liu G."/>
            <person name="Chen Q."/>
            <person name="Chen Z."/>
            <person name="Lan J."/>
            <person name="Che J."/>
            <person name="Ge C."/>
            <person name="Shi H."/>
            <person name="Pan Z."/>
            <person name="Liu X."/>
        </authorList>
    </citation>
    <scope>NUCLEOTIDE SEQUENCE [LARGE SCALE GENOMIC DNA]</scope>
    <source>
        <strain evidence="3">FJAT-4402</strain>
    </source>
</reference>
<keyword evidence="1" id="KW-0472">Membrane</keyword>
<feature type="transmembrane region" description="Helical" evidence="1">
    <location>
        <begin position="140"/>
        <end position="161"/>
    </location>
</feature>
<reference evidence="2 3" key="2">
    <citation type="journal article" date="2016" name="Int. J. Syst. Evol. Microbiol.">
        <title>Bacillus gobiensis sp. nov., isolated from a soil sample.</title>
        <authorList>
            <person name="Liu B."/>
            <person name="Liu G.H."/>
            <person name="Cetin S."/>
            <person name="Schumann P."/>
            <person name="Pan Z.Z."/>
            <person name="Chen Q.Q."/>
        </authorList>
    </citation>
    <scope>NUCLEOTIDE SEQUENCE [LARGE SCALE GENOMIC DNA]</scope>
    <source>
        <strain evidence="2 3">FJAT-4402</strain>
    </source>
</reference>
<proteinExistence type="predicted"/>
<dbReference type="InterPro" id="IPR024563">
    <property type="entry name" value="YqhR"/>
</dbReference>
<name>A0A0M4FX45_9BACI</name>
<keyword evidence="1" id="KW-1133">Transmembrane helix</keyword>
<dbReference type="Pfam" id="PF11085">
    <property type="entry name" value="YqhR"/>
    <property type="match status" value="1"/>
</dbReference>
<dbReference type="EMBL" id="CP012600">
    <property type="protein sequence ID" value="ALC81588.1"/>
    <property type="molecule type" value="Genomic_DNA"/>
</dbReference>
<dbReference type="Proteomes" id="UP000067625">
    <property type="component" value="Chromosome"/>
</dbReference>
<organism evidence="2 3">
    <name type="scientific">Bacillus gobiensis</name>
    <dbReference type="NCBI Taxonomy" id="1441095"/>
    <lineage>
        <taxon>Bacteria</taxon>
        <taxon>Bacillati</taxon>
        <taxon>Bacillota</taxon>
        <taxon>Bacilli</taxon>
        <taxon>Bacillales</taxon>
        <taxon>Bacillaceae</taxon>
        <taxon>Bacillus</taxon>
    </lineage>
</organism>
<feature type="transmembrane region" description="Helical" evidence="1">
    <location>
        <begin position="103"/>
        <end position="120"/>
    </location>
</feature>
<dbReference type="OrthoDB" id="2691442at2"/>